<dbReference type="Proteomes" id="UP001370758">
    <property type="component" value="Unassembled WGS sequence"/>
</dbReference>
<evidence type="ECO:0000256" key="2">
    <source>
        <dbReference type="ARBA" id="ARBA00022692"/>
    </source>
</evidence>
<evidence type="ECO:0000259" key="7">
    <source>
        <dbReference type="Pfam" id="PF13515"/>
    </source>
</evidence>
<evidence type="ECO:0008006" key="10">
    <source>
        <dbReference type="Google" id="ProtNLM"/>
    </source>
</evidence>
<dbReference type="Pfam" id="PF13515">
    <property type="entry name" value="FUSC_2"/>
    <property type="match status" value="1"/>
</dbReference>
<feature type="transmembrane region" description="Helical" evidence="5">
    <location>
        <begin position="35"/>
        <end position="54"/>
    </location>
</feature>
<feature type="domain" description="DUF2421" evidence="6">
    <location>
        <begin position="120"/>
        <end position="337"/>
    </location>
</feature>
<evidence type="ECO:0000256" key="1">
    <source>
        <dbReference type="ARBA" id="ARBA00004141"/>
    </source>
</evidence>
<keyword evidence="2 5" id="KW-0812">Transmembrane</keyword>
<feature type="transmembrane region" description="Helical" evidence="5">
    <location>
        <begin position="98"/>
        <end position="119"/>
    </location>
</feature>
<feature type="domain" description="Integral membrane bound transporter" evidence="7">
    <location>
        <begin position="6"/>
        <end position="116"/>
    </location>
</feature>
<gene>
    <name evidence="8" type="ORF">TWF481_001216</name>
</gene>
<evidence type="ECO:0000256" key="5">
    <source>
        <dbReference type="SAM" id="Phobius"/>
    </source>
</evidence>
<protein>
    <recommendedName>
        <fullName evidence="10">DUF2421 domain-containing protein</fullName>
    </recommendedName>
</protein>
<dbReference type="GO" id="GO:0016020">
    <property type="term" value="C:membrane"/>
    <property type="evidence" value="ECO:0007669"/>
    <property type="project" value="UniProtKB-SubCell"/>
</dbReference>
<dbReference type="InterPro" id="IPR018820">
    <property type="entry name" value="BRE4-related_DUF2421"/>
</dbReference>
<comment type="subcellular location">
    <subcellularLocation>
        <location evidence="1">Membrane</location>
        <topology evidence="1">Multi-pass membrane protein</topology>
    </subcellularLocation>
</comment>
<dbReference type="InterPro" id="IPR049453">
    <property type="entry name" value="Memb_transporter_dom"/>
</dbReference>
<keyword evidence="3 5" id="KW-1133">Transmembrane helix</keyword>
<dbReference type="PANTHER" id="PTHR37994">
    <property type="entry name" value="ARAE_2_N DOMAIN-CONTAINING PROTEIN-RELATED"/>
    <property type="match status" value="1"/>
</dbReference>
<comment type="caution">
    <text evidence="8">The sequence shown here is derived from an EMBL/GenBank/DDBJ whole genome shotgun (WGS) entry which is preliminary data.</text>
</comment>
<keyword evidence="4 5" id="KW-0472">Membrane</keyword>
<dbReference type="Pfam" id="PF10334">
    <property type="entry name" value="BRE4"/>
    <property type="match status" value="1"/>
</dbReference>
<proteinExistence type="predicted"/>
<organism evidence="8 9">
    <name type="scientific">Arthrobotrys musiformis</name>
    <dbReference type="NCBI Taxonomy" id="47236"/>
    <lineage>
        <taxon>Eukaryota</taxon>
        <taxon>Fungi</taxon>
        <taxon>Dikarya</taxon>
        <taxon>Ascomycota</taxon>
        <taxon>Pezizomycotina</taxon>
        <taxon>Orbiliomycetes</taxon>
        <taxon>Orbiliales</taxon>
        <taxon>Orbiliaceae</taxon>
        <taxon>Arthrobotrys</taxon>
    </lineage>
</organism>
<name>A0AAV9WPW3_9PEZI</name>
<evidence type="ECO:0000256" key="3">
    <source>
        <dbReference type="ARBA" id="ARBA00022989"/>
    </source>
</evidence>
<reference evidence="8 9" key="1">
    <citation type="submission" date="2023-08" db="EMBL/GenBank/DDBJ databases">
        <authorList>
            <person name="Palmer J.M."/>
        </authorList>
    </citation>
    <scope>NUCLEOTIDE SEQUENCE [LARGE SCALE GENOMIC DNA]</scope>
    <source>
        <strain evidence="8 9">TWF481</strain>
    </source>
</reference>
<sequence length="347" mass="38296">MGDFIFAVAMRFLGTIVGGVVGLVVWYIGSGSGPGNPYGIMAILAPCMIIAMILRIWAPQEWLTPTVMGVATLMLVVGDSWDVNYLPELIYQAPGYGVFYHRVVLVMIGFGVAIIVQVFPRPPSATRNASKSLAVVSSHITSFYANTISNFVKDSEREDYQATRSTIEDRLTELFTEISILEPRIRMAKFEPSSSPFTCDILLEVEKCLSRILESLSILASVTPRLTATYRRILETQTEFVETDTIASIIATLTALEETLKSGHPFAEVLPVPLLRKLRKVSNTGPYAPDGTHAFSRDAMKDDDWSTFVVALMAVTSLYSRIDDLVITIKNAVGEKYHVQGLLSHHP</sequence>
<dbReference type="PANTHER" id="PTHR37994:SF3">
    <property type="entry name" value="ER TRANSPORTER 6TM N-TERMINAL DOMAIN-CONTAINING PROTEIN"/>
    <property type="match status" value="1"/>
</dbReference>
<accession>A0AAV9WPW3</accession>
<evidence type="ECO:0000256" key="4">
    <source>
        <dbReference type="ARBA" id="ARBA00023136"/>
    </source>
</evidence>
<evidence type="ECO:0000313" key="8">
    <source>
        <dbReference type="EMBL" id="KAK6512328.1"/>
    </source>
</evidence>
<dbReference type="EMBL" id="JAVHJL010000001">
    <property type="protein sequence ID" value="KAK6512328.1"/>
    <property type="molecule type" value="Genomic_DNA"/>
</dbReference>
<dbReference type="AlphaFoldDB" id="A0AAV9WPW3"/>
<keyword evidence="9" id="KW-1185">Reference proteome</keyword>
<evidence type="ECO:0000313" key="9">
    <source>
        <dbReference type="Proteomes" id="UP001370758"/>
    </source>
</evidence>
<feature type="transmembrane region" description="Helical" evidence="5">
    <location>
        <begin position="12"/>
        <end position="29"/>
    </location>
</feature>
<evidence type="ECO:0000259" key="6">
    <source>
        <dbReference type="Pfam" id="PF10334"/>
    </source>
</evidence>